<dbReference type="EMBL" id="CP020946">
    <property type="protein sequence ID" value="ASD62771.1"/>
    <property type="molecule type" value="Genomic_DNA"/>
</dbReference>
<gene>
    <name evidence="2" type="ORF">B9G79_03910</name>
</gene>
<organism evidence="2 3">
    <name type="scientific">Bdellovibrio bacteriovorus</name>
    <dbReference type="NCBI Taxonomy" id="959"/>
    <lineage>
        <taxon>Bacteria</taxon>
        <taxon>Pseudomonadati</taxon>
        <taxon>Bdellovibrionota</taxon>
        <taxon>Bdellovibrionia</taxon>
        <taxon>Bdellovibrionales</taxon>
        <taxon>Pseudobdellovibrionaceae</taxon>
        <taxon>Bdellovibrio</taxon>
    </lineage>
</organism>
<dbReference type="Proteomes" id="UP000197003">
    <property type="component" value="Chromosome"/>
</dbReference>
<evidence type="ECO:0000313" key="2">
    <source>
        <dbReference type="EMBL" id="ASD62771.1"/>
    </source>
</evidence>
<dbReference type="AlphaFoldDB" id="A0A1Z3N5T0"/>
<dbReference type="Pfam" id="PF09836">
    <property type="entry name" value="DUF2063"/>
    <property type="match status" value="1"/>
</dbReference>
<sequence>MKLSELQSLFKRNILAPEADPQHLAYLKPAGKLSLEQAFQIYHRTYVARLTEALRTTYPAVAWVLGDNFFNELCRKYIEAQPSVAYNLADYGEAFSGFIQETSTAKGIPFLPDLAKFEWIHKEVQHAATPEPLPVETIQELLNSDDVKMHMIDAMEIFESEYAVYDIWEHRFEPAYMFEGVNWNTPQSLMIHKKQKKVLVQELQPVEAQILRALASGRTVAEALTPHANSLSPERIAQLFEMMMKAGIIEDVMSVEAY</sequence>
<evidence type="ECO:0000313" key="3">
    <source>
        <dbReference type="Proteomes" id="UP000197003"/>
    </source>
</evidence>
<dbReference type="RefSeq" id="WP_088564392.1">
    <property type="nucleotide sequence ID" value="NZ_CP020946.1"/>
</dbReference>
<proteinExistence type="predicted"/>
<reference evidence="2 3" key="1">
    <citation type="submission" date="2017-04" db="EMBL/GenBank/DDBJ databases">
        <title>Whole genome sequence of Bdellovibrio bacteriovorus strain SSB218315.</title>
        <authorList>
            <person name="Oyedara O."/>
            <person name="Rodriguez-Perez M.A."/>
        </authorList>
    </citation>
    <scope>NUCLEOTIDE SEQUENCE [LARGE SCALE GENOMIC DNA]</scope>
    <source>
        <strain evidence="2 3">SSB218315</strain>
    </source>
</reference>
<feature type="domain" description="Putative DNA-binding" evidence="1">
    <location>
        <begin position="5"/>
        <end position="99"/>
    </location>
</feature>
<evidence type="ECO:0000259" key="1">
    <source>
        <dbReference type="Pfam" id="PF09836"/>
    </source>
</evidence>
<dbReference type="InterPro" id="IPR018640">
    <property type="entry name" value="DUF2063"/>
</dbReference>
<protein>
    <submittedName>
        <fullName evidence="2">DUF2063 domain-containing protein</fullName>
    </submittedName>
</protein>
<dbReference type="OrthoDB" id="5290745at2"/>
<dbReference type="Gene3D" id="1.10.150.690">
    <property type="entry name" value="DUF2063"/>
    <property type="match status" value="1"/>
</dbReference>
<name>A0A1Z3N5T0_BDEBC</name>
<dbReference type="InterPro" id="IPR044922">
    <property type="entry name" value="DUF2063_N_sf"/>
</dbReference>
<accession>A0A1Z3N5T0</accession>